<dbReference type="CDD" id="cd06223">
    <property type="entry name" value="PRTases_typeI"/>
    <property type="match status" value="1"/>
</dbReference>
<sequence length="247" mass="27013">MNYHGRSGSMSILPHPGGLKGLARKLGNALLPGSCLLCGANSRDELLCPECNADLPGLPPQLCPLCADQTTHGERCGACLKDAPCFDRTIALFHYDFPLDRIIHALKYGHQLAVAPWCSRRLGRRIAANELDLIIPLPLHPQRLIERGFNQSAEIARTLGNDLNIPVDHTNVLRTRPTAPQADLPHKERKKNVRGAFECRTDLSGRRLLLIDDVMTTGATVNECARVLKLHGAASVTVAVIARALRH</sequence>
<keyword evidence="4" id="KW-0808">Transferase</keyword>
<organism evidence="4">
    <name type="scientific">Dechloromonas aromatica (strain RCB)</name>
    <dbReference type="NCBI Taxonomy" id="159087"/>
    <lineage>
        <taxon>Bacteria</taxon>
        <taxon>Pseudomonadati</taxon>
        <taxon>Pseudomonadota</taxon>
        <taxon>Betaproteobacteria</taxon>
        <taxon>Rhodocyclales</taxon>
        <taxon>Azonexaceae</taxon>
        <taxon>Dechloromonas</taxon>
    </lineage>
</organism>
<dbReference type="InterPro" id="IPR051910">
    <property type="entry name" value="ComF/GntX_DNA_util-trans"/>
</dbReference>
<evidence type="ECO:0000259" key="2">
    <source>
        <dbReference type="Pfam" id="PF00156"/>
    </source>
</evidence>
<dbReference type="KEGG" id="dar:Daro_0617"/>
<feature type="domain" description="Phosphoribosyltransferase" evidence="2">
    <location>
        <begin position="199"/>
        <end position="243"/>
    </location>
</feature>
<dbReference type="Pfam" id="PF18912">
    <property type="entry name" value="DZR_2"/>
    <property type="match status" value="1"/>
</dbReference>
<dbReference type="Pfam" id="PF00156">
    <property type="entry name" value="Pribosyltran"/>
    <property type="match status" value="1"/>
</dbReference>
<keyword evidence="4" id="KW-0328">Glycosyltransferase</keyword>
<dbReference type="InterPro" id="IPR029057">
    <property type="entry name" value="PRTase-like"/>
</dbReference>
<dbReference type="HOGENOM" id="CLU_054549_0_0_4"/>
<protein>
    <submittedName>
        <fullName evidence="4">Phosphoribosyltransferase</fullName>
    </submittedName>
</protein>
<name>Q47IF7_DECAR</name>
<dbReference type="SUPFAM" id="SSF53271">
    <property type="entry name" value="PRTase-like"/>
    <property type="match status" value="1"/>
</dbReference>
<proteinExistence type="inferred from homology"/>
<reference evidence="4" key="1">
    <citation type="submission" date="2005-08" db="EMBL/GenBank/DDBJ databases">
        <title>Complete sequence of Dechloromonas aromatica RCB.</title>
        <authorList>
            <person name="Salinero K.K."/>
            <person name="Copeland A."/>
            <person name="Lucas S."/>
            <person name="Lapidus A."/>
            <person name="Barry K."/>
            <person name="Detter J.C."/>
            <person name="Glavina T."/>
            <person name="Hammon N."/>
            <person name="Israni S."/>
            <person name="Pitluck S."/>
            <person name="Di Bartolo G."/>
            <person name="Trong S."/>
            <person name="Schmutz J."/>
            <person name="Larimer F."/>
            <person name="Land M."/>
            <person name="Ivanova N."/>
            <person name="Richardson P."/>
        </authorList>
    </citation>
    <scope>NUCLEOTIDE SEQUENCE</scope>
    <source>
        <strain evidence="4">RCB</strain>
    </source>
</reference>
<dbReference type="PANTHER" id="PTHR47505:SF1">
    <property type="entry name" value="DNA UTILIZATION PROTEIN YHGH"/>
    <property type="match status" value="1"/>
</dbReference>
<dbReference type="eggNOG" id="COG1040">
    <property type="taxonomic scope" value="Bacteria"/>
</dbReference>
<gene>
    <name evidence="4" type="ordered locus">Daro_0617</name>
</gene>
<accession>Q47IF7</accession>
<dbReference type="GO" id="GO:0016757">
    <property type="term" value="F:glycosyltransferase activity"/>
    <property type="evidence" value="ECO:0007669"/>
    <property type="project" value="UniProtKB-KW"/>
</dbReference>
<evidence type="ECO:0000313" key="4">
    <source>
        <dbReference type="EMBL" id="AAZ45374.1"/>
    </source>
</evidence>
<dbReference type="InterPro" id="IPR044005">
    <property type="entry name" value="DZR_2"/>
</dbReference>
<dbReference type="EMBL" id="CP000089">
    <property type="protein sequence ID" value="AAZ45374.1"/>
    <property type="molecule type" value="Genomic_DNA"/>
</dbReference>
<dbReference type="Gene3D" id="3.40.50.2020">
    <property type="match status" value="1"/>
</dbReference>
<dbReference type="STRING" id="159087.Daro_0617"/>
<dbReference type="InterPro" id="IPR000836">
    <property type="entry name" value="PRTase_dom"/>
</dbReference>
<evidence type="ECO:0000256" key="1">
    <source>
        <dbReference type="ARBA" id="ARBA00008007"/>
    </source>
</evidence>
<feature type="domain" description="Double zinc ribbon" evidence="3">
    <location>
        <begin position="28"/>
        <end position="80"/>
    </location>
</feature>
<dbReference type="PANTHER" id="PTHR47505">
    <property type="entry name" value="DNA UTILIZATION PROTEIN YHGH"/>
    <property type="match status" value="1"/>
</dbReference>
<evidence type="ECO:0000259" key="3">
    <source>
        <dbReference type="Pfam" id="PF18912"/>
    </source>
</evidence>
<dbReference type="AlphaFoldDB" id="Q47IF7"/>
<comment type="similarity">
    <text evidence="1">Belongs to the ComF/GntX family.</text>
</comment>